<dbReference type="InterPro" id="IPR005363">
    <property type="entry name" value="UPF0167"/>
</dbReference>
<accession>A0ABV4NIY4</accession>
<evidence type="ECO:0000313" key="2">
    <source>
        <dbReference type="EMBL" id="MFA0570844.1"/>
    </source>
</evidence>
<keyword evidence="3" id="KW-1185">Reference proteome</keyword>
<proteinExistence type="inferred from homology"/>
<sequence length="175" mass="19748">MKLPIFKYHPDPLATGSIEVSDEVCECCEKATGYIYSSTLYAQEEVEFICPWCIADGLAAKKFDGTYIDDYPLINAGLGESVVSEVCERTPGYNSWQQEQWQSHCNDACEFHGDAEKEELQALSGEALDSFLEKEMIKLDIWVNILAGYQKGSSPAVHKFKCRKCPEVLYTMDFD</sequence>
<gene>
    <name evidence="2" type="ORF">AB4566_21580</name>
</gene>
<organism evidence="2 3">
    <name type="scientific">Vibrio gallaecicus</name>
    <dbReference type="NCBI Taxonomy" id="552386"/>
    <lineage>
        <taxon>Bacteria</taxon>
        <taxon>Pseudomonadati</taxon>
        <taxon>Pseudomonadota</taxon>
        <taxon>Gammaproteobacteria</taxon>
        <taxon>Vibrionales</taxon>
        <taxon>Vibrionaceae</taxon>
        <taxon>Vibrio</taxon>
    </lineage>
</organism>
<dbReference type="EMBL" id="JBFRUW010000143">
    <property type="protein sequence ID" value="MFA0570844.1"/>
    <property type="molecule type" value="Genomic_DNA"/>
</dbReference>
<dbReference type="Pfam" id="PF03691">
    <property type="entry name" value="UPF0167"/>
    <property type="match status" value="1"/>
</dbReference>
<dbReference type="Proteomes" id="UP001570417">
    <property type="component" value="Unassembled WGS sequence"/>
</dbReference>
<name>A0ABV4NIY4_9VIBR</name>
<protein>
    <submittedName>
        <fullName evidence="2">CbrC family protein</fullName>
    </submittedName>
</protein>
<comment type="similarity">
    <text evidence="1">Belongs to the UPF0167 family.</text>
</comment>
<comment type="caution">
    <text evidence="2">The sequence shown here is derived from an EMBL/GenBank/DDBJ whole genome shotgun (WGS) entry which is preliminary data.</text>
</comment>
<dbReference type="RefSeq" id="WP_372268623.1">
    <property type="nucleotide sequence ID" value="NZ_JBFRUW010000143.1"/>
</dbReference>
<evidence type="ECO:0000256" key="1">
    <source>
        <dbReference type="ARBA" id="ARBA00008525"/>
    </source>
</evidence>
<evidence type="ECO:0000313" key="3">
    <source>
        <dbReference type="Proteomes" id="UP001570417"/>
    </source>
</evidence>
<reference evidence="2 3" key="1">
    <citation type="journal article" date="2024" name="ISME J.">
        <title>Tailless and filamentous prophages are predominant in marine Vibrio.</title>
        <authorList>
            <person name="Steensen K."/>
            <person name="Seneca J."/>
            <person name="Bartlau N."/>
            <person name="Yu X.A."/>
            <person name="Hussain F.A."/>
            <person name="Polz M.F."/>
        </authorList>
    </citation>
    <scope>NUCLEOTIDE SEQUENCE [LARGE SCALE GENOMIC DNA]</scope>
    <source>
        <strain evidence="2 3">10N.222.51.A1</strain>
    </source>
</reference>